<proteinExistence type="predicted"/>
<protein>
    <submittedName>
        <fullName evidence="3">Putative calponin similarity domain-containing protein ddb g0272472 isoform x1</fullName>
    </submittedName>
</protein>
<name>A0A1Q3FVY4_CULTA</name>
<keyword evidence="1" id="KW-0175">Coiled coil</keyword>
<accession>A0A1Q3FVY4</accession>
<feature type="compositionally biased region" description="Basic and acidic residues" evidence="2">
    <location>
        <begin position="155"/>
        <end position="182"/>
    </location>
</feature>
<feature type="compositionally biased region" description="Gly residues" evidence="2">
    <location>
        <begin position="635"/>
        <end position="644"/>
    </location>
</feature>
<dbReference type="AlphaFoldDB" id="A0A1Q3FVY4"/>
<feature type="coiled-coil region" evidence="1">
    <location>
        <begin position="12"/>
        <end position="39"/>
    </location>
</feature>
<evidence type="ECO:0000313" key="3">
    <source>
        <dbReference type="EMBL" id="JAV31715.1"/>
    </source>
</evidence>
<feature type="compositionally biased region" description="Pro residues" evidence="2">
    <location>
        <begin position="487"/>
        <end position="507"/>
    </location>
</feature>
<dbReference type="EMBL" id="GFDL01003330">
    <property type="protein sequence ID" value="JAV31715.1"/>
    <property type="molecule type" value="Transcribed_RNA"/>
</dbReference>
<evidence type="ECO:0000256" key="1">
    <source>
        <dbReference type="SAM" id="Coils"/>
    </source>
</evidence>
<feature type="coiled-coil region" evidence="1">
    <location>
        <begin position="220"/>
        <end position="247"/>
    </location>
</feature>
<sequence>MDLENIQDLIGFIQEQEHSEQEESLLEKLERQKRLLLKKQEVEDFRKFVEATKTYCEQQKLTYRHQLERANATKKLCHKIDQMKIEVQRVIDRTIEQTLSSAQEQSRRFHLKEEHREKKRRQIDELRGQLERYEDIAKHIRESKGQAMLRAAKATAEDEARKLDSVRNERDKMKRTQREKEAGEWEESKAALVEIGRLWAQVRAQECENKAIDAKNGLVRAEIVKTAEELEQQRIIEEEEAKRLEEESSQRALTPIKISHTDMGLFKNPNDFPVITTKIEASRRSYENIFKRPEYMELKKFKCDKRVKLRKHTQVAPEAVKNQLAVVVPRLKADETQSKGVVAATVSDIGTQSTKMVVDQPPKKSASMVEEPVTQPKTSSSKKLVKPSKQVATPAVRRQKLKPEKLDFTEAPTPTKEVEITEKSTPTAKKRTSSNVLELTKENIDSMLSSAKRPKKQQSPIAAEPPKPKKVTIDPKPVQIPLEQEPFSPPAPPSPPTSEQPEDPPSPVSEAAAAQPERGTEQDADSNSGGSSPPRRHPEAFDGVSLGGSISSLELNDHDSVSDLGFDLSPVGSFDESGAGGGEDNKRGGSSSPGAGMDFDFLNEDVPAKVASQRGSQSKKKAAAAPAKASDGLDFLGGSGGDESGGFDFF</sequence>
<feature type="region of interest" description="Disordered" evidence="2">
    <location>
        <begin position="358"/>
        <end position="650"/>
    </location>
</feature>
<feature type="region of interest" description="Disordered" evidence="2">
    <location>
        <begin position="154"/>
        <end position="182"/>
    </location>
</feature>
<feature type="compositionally biased region" description="Polar residues" evidence="2">
    <location>
        <begin position="423"/>
        <end position="437"/>
    </location>
</feature>
<feature type="compositionally biased region" description="Low complexity" evidence="2">
    <location>
        <begin position="623"/>
        <end position="634"/>
    </location>
</feature>
<evidence type="ECO:0000256" key="2">
    <source>
        <dbReference type="SAM" id="MobiDB-lite"/>
    </source>
</evidence>
<organism evidence="3">
    <name type="scientific">Culex tarsalis</name>
    <name type="common">Encephalitis mosquito</name>
    <dbReference type="NCBI Taxonomy" id="7177"/>
    <lineage>
        <taxon>Eukaryota</taxon>
        <taxon>Metazoa</taxon>
        <taxon>Ecdysozoa</taxon>
        <taxon>Arthropoda</taxon>
        <taxon>Hexapoda</taxon>
        <taxon>Insecta</taxon>
        <taxon>Pterygota</taxon>
        <taxon>Neoptera</taxon>
        <taxon>Endopterygota</taxon>
        <taxon>Diptera</taxon>
        <taxon>Nematocera</taxon>
        <taxon>Culicoidea</taxon>
        <taxon>Culicidae</taxon>
        <taxon>Culicinae</taxon>
        <taxon>Culicini</taxon>
        <taxon>Culex</taxon>
        <taxon>Culex</taxon>
    </lineage>
</organism>
<reference evidence="3" key="1">
    <citation type="submission" date="2017-01" db="EMBL/GenBank/DDBJ databases">
        <title>A deep insight into the sialotranscriptome of adult male and female Cluex tarsalis mosquitoes.</title>
        <authorList>
            <person name="Ribeiro J.M."/>
            <person name="Moreira F."/>
            <person name="Bernard K.A."/>
            <person name="Calvo E."/>
        </authorList>
    </citation>
    <scope>NUCLEOTIDE SEQUENCE</scope>
    <source>
        <strain evidence="3">Kern County</strain>
        <tissue evidence="3">Salivary glands</tissue>
    </source>
</reference>